<feature type="transmembrane region" description="Helical" evidence="1">
    <location>
        <begin position="39"/>
        <end position="59"/>
    </location>
</feature>
<feature type="transmembrane region" description="Helical" evidence="1">
    <location>
        <begin position="129"/>
        <end position="151"/>
    </location>
</feature>
<dbReference type="RefSeq" id="WP_147389882.1">
    <property type="nucleotide sequence ID" value="NZ_AQHF01000019.1"/>
</dbReference>
<evidence type="ECO:0000313" key="3">
    <source>
        <dbReference type="Proteomes" id="UP000660708"/>
    </source>
</evidence>
<dbReference type="Proteomes" id="UP000660708">
    <property type="component" value="Unassembled WGS sequence"/>
</dbReference>
<name>A0A8I0MSL6_9GAMM</name>
<feature type="transmembrane region" description="Helical" evidence="1">
    <location>
        <begin position="12"/>
        <end position="32"/>
    </location>
</feature>
<organism evidence="2 3">
    <name type="scientific">Pseudoalteromonas peptidolytica F12-50-A1</name>
    <dbReference type="NCBI Taxonomy" id="1315280"/>
    <lineage>
        <taxon>Bacteria</taxon>
        <taxon>Pseudomonadati</taxon>
        <taxon>Pseudomonadota</taxon>
        <taxon>Gammaproteobacteria</taxon>
        <taxon>Alteromonadales</taxon>
        <taxon>Pseudoalteromonadaceae</taxon>
        <taxon>Pseudoalteromonas</taxon>
    </lineage>
</organism>
<dbReference type="EMBL" id="AQHF01000019">
    <property type="protein sequence ID" value="MBE0345050.1"/>
    <property type="molecule type" value="Genomic_DNA"/>
</dbReference>
<sequence>MYFDLTKIGIFFDSIVVVGLVTGFLLNLLFFLLKIKDNLSLIVTSGIVALSYLGSNVFLDLTQADHTLYLLWFFYDLLTIVLLIGINYKLKVPWCTALHYVFLFLAINSLLYLGLYIDLGVFETREQWWFWSVYSVAVLVCDCAIVITLIIDKDWLGLKKLMARINRLGMPDYANENK</sequence>
<reference evidence="2 3" key="1">
    <citation type="submission" date="2015-06" db="EMBL/GenBank/DDBJ databases">
        <title>Genome sequence of Pseudoalteromonas peptidolytica.</title>
        <authorList>
            <person name="Xie B.-B."/>
            <person name="Rong J.-C."/>
            <person name="Qin Q.-L."/>
            <person name="Zhang Y.-Z."/>
        </authorList>
    </citation>
    <scope>NUCLEOTIDE SEQUENCE [LARGE SCALE GENOMIC DNA]</scope>
    <source>
        <strain evidence="2 3">F12-50-A1</strain>
    </source>
</reference>
<feature type="transmembrane region" description="Helical" evidence="1">
    <location>
        <begin position="71"/>
        <end position="90"/>
    </location>
</feature>
<comment type="caution">
    <text evidence="2">The sequence shown here is derived from an EMBL/GenBank/DDBJ whole genome shotgun (WGS) entry which is preliminary data.</text>
</comment>
<proteinExistence type="predicted"/>
<accession>A0A8I0MSL6</accession>
<keyword evidence="3" id="KW-1185">Reference proteome</keyword>
<keyword evidence="1" id="KW-1133">Transmembrane helix</keyword>
<keyword evidence="1" id="KW-0812">Transmembrane</keyword>
<dbReference type="AlphaFoldDB" id="A0A8I0MSL6"/>
<evidence type="ECO:0000256" key="1">
    <source>
        <dbReference type="SAM" id="Phobius"/>
    </source>
</evidence>
<evidence type="ECO:0008006" key="4">
    <source>
        <dbReference type="Google" id="ProtNLM"/>
    </source>
</evidence>
<protein>
    <recommendedName>
        <fullName evidence="4">Membrane protein triplicated sequence</fullName>
    </recommendedName>
</protein>
<keyword evidence="1" id="KW-0472">Membrane</keyword>
<evidence type="ECO:0000313" key="2">
    <source>
        <dbReference type="EMBL" id="MBE0345050.1"/>
    </source>
</evidence>
<feature type="transmembrane region" description="Helical" evidence="1">
    <location>
        <begin position="97"/>
        <end position="117"/>
    </location>
</feature>
<gene>
    <name evidence="2" type="ORF">PPEP_a3393</name>
</gene>